<dbReference type="EMBL" id="BMAV01005994">
    <property type="protein sequence ID" value="GFY47522.1"/>
    <property type="molecule type" value="Genomic_DNA"/>
</dbReference>
<comment type="caution">
    <text evidence="7">The sequence shown here is derived from an EMBL/GenBank/DDBJ whole genome shotgun (WGS) entry which is preliminary data.</text>
</comment>
<evidence type="ECO:0000259" key="6">
    <source>
        <dbReference type="PROSITE" id="PS50026"/>
    </source>
</evidence>
<evidence type="ECO:0000256" key="1">
    <source>
        <dbReference type="ARBA" id="ARBA00022536"/>
    </source>
</evidence>
<evidence type="ECO:0000256" key="4">
    <source>
        <dbReference type="ARBA" id="ARBA00023157"/>
    </source>
</evidence>
<keyword evidence="1 5" id="KW-0245">EGF-like domain</keyword>
<keyword evidence="2" id="KW-0732">Signal</keyword>
<accession>A0A8X7BYP8</accession>
<protein>
    <submittedName>
        <fullName evidence="7">Hemicentin-2</fullName>
    </submittedName>
</protein>
<evidence type="ECO:0000256" key="2">
    <source>
        <dbReference type="ARBA" id="ARBA00022729"/>
    </source>
</evidence>
<gene>
    <name evidence="7" type="primary">X975_02013</name>
    <name evidence="7" type="ORF">TNIN_29861</name>
</gene>
<dbReference type="AlphaFoldDB" id="A0A8X7BYP8"/>
<reference evidence="7" key="1">
    <citation type="submission" date="2020-08" db="EMBL/GenBank/DDBJ databases">
        <title>Multicomponent nature underlies the extraordinary mechanical properties of spider dragline silk.</title>
        <authorList>
            <person name="Kono N."/>
            <person name="Nakamura H."/>
            <person name="Mori M."/>
            <person name="Yoshida Y."/>
            <person name="Ohtoshi R."/>
            <person name="Malay A.D."/>
            <person name="Moran D.A.P."/>
            <person name="Tomita M."/>
            <person name="Numata K."/>
            <person name="Arakawa K."/>
        </authorList>
    </citation>
    <scope>NUCLEOTIDE SEQUENCE</scope>
</reference>
<dbReference type="SUPFAM" id="SSF57196">
    <property type="entry name" value="EGF/Laminin"/>
    <property type="match status" value="1"/>
</dbReference>
<dbReference type="Proteomes" id="UP000886998">
    <property type="component" value="Unassembled WGS sequence"/>
</dbReference>
<feature type="domain" description="EGF-like" evidence="6">
    <location>
        <begin position="196"/>
        <end position="234"/>
    </location>
</feature>
<evidence type="ECO:0000256" key="3">
    <source>
        <dbReference type="ARBA" id="ARBA00022737"/>
    </source>
</evidence>
<keyword evidence="8" id="KW-1185">Reference proteome</keyword>
<dbReference type="OrthoDB" id="6430273at2759"/>
<proteinExistence type="predicted"/>
<keyword evidence="3" id="KW-0677">Repeat</keyword>
<dbReference type="InterPro" id="IPR001881">
    <property type="entry name" value="EGF-like_Ca-bd_dom"/>
</dbReference>
<dbReference type="PROSITE" id="PS01187">
    <property type="entry name" value="EGF_CA"/>
    <property type="match status" value="1"/>
</dbReference>
<evidence type="ECO:0000313" key="8">
    <source>
        <dbReference type="Proteomes" id="UP000886998"/>
    </source>
</evidence>
<dbReference type="InterPro" id="IPR018097">
    <property type="entry name" value="EGF_Ca-bd_CS"/>
</dbReference>
<dbReference type="InterPro" id="IPR050751">
    <property type="entry name" value="ECM_structural_protein"/>
</dbReference>
<organism evidence="7 8">
    <name type="scientific">Trichonephila inaurata madagascariensis</name>
    <dbReference type="NCBI Taxonomy" id="2747483"/>
    <lineage>
        <taxon>Eukaryota</taxon>
        <taxon>Metazoa</taxon>
        <taxon>Ecdysozoa</taxon>
        <taxon>Arthropoda</taxon>
        <taxon>Chelicerata</taxon>
        <taxon>Arachnida</taxon>
        <taxon>Araneae</taxon>
        <taxon>Araneomorphae</taxon>
        <taxon>Entelegynae</taxon>
        <taxon>Araneoidea</taxon>
        <taxon>Nephilidae</taxon>
        <taxon>Trichonephila</taxon>
        <taxon>Trichonephila inaurata</taxon>
    </lineage>
</organism>
<dbReference type="GO" id="GO:0005509">
    <property type="term" value="F:calcium ion binding"/>
    <property type="evidence" value="ECO:0007669"/>
    <property type="project" value="InterPro"/>
</dbReference>
<evidence type="ECO:0000313" key="7">
    <source>
        <dbReference type="EMBL" id="GFY47522.1"/>
    </source>
</evidence>
<dbReference type="SMART" id="SM00179">
    <property type="entry name" value="EGF_CA"/>
    <property type="match status" value="1"/>
</dbReference>
<dbReference type="Gene3D" id="2.10.25.10">
    <property type="entry name" value="Laminin"/>
    <property type="match status" value="1"/>
</dbReference>
<dbReference type="PANTHER" id="PTHR24034:SF89">
    <property type="entry name" value="COMPLEMENT COMPONENT C1Q RECEPTOR"/>
    <property type="match status" value="1"/>
</dbReference>
<dbReference type="PROSITE" id="PS50026">
    <property type="entry name" value="EGF_3"/>
    <property type="match status" value="1"/>
</dbReference>
<evidence type="ECO:0000256" key="5">
    <source>
        <dbReference type="PROSITE-ProRule" id="PRU00076"/>
    </source>
</evidence>
<dbReference type="CDD" id="cd00054">
    <property type="entry name" value="EGF_CA"/>
    <property type="match status" value="1"/>
</dbReference>
<comment type="caution">
    <text evidence="5">Lacks conserved residue(s) required for the propagation of feature annotation.</text>
</comment>
<dbReference type="PROSITE" id="PS00010">
    <property type="entry name" value="ASX_HYDROXYL"/>
    <property type="match status" value="1"/>
</dbReference>
<dbReference type="PANTHER" id="PTHR24034">
    <property type="entry name" value="EGF-LIKE DOMAIN-CONTAINING PROTEIN"/>
    <property type="match status" value="1"/>
</dbReference>
<feature type="non-terminal residue" evidence="7">
    <location>
        <position position="244"/>
    </location>
</feature>
<dbReference type="InterPro" id="IPR000742">
    <property type="entry name" value="EGF"/>
</dbReference>
<dbReference type="FunFam" id="2.10.25.10:FF:000038">
    <property type="entry name" value="Fibrillin 2"/>
    <property type="match status" value="1"/>
</dbReference>
<dbReference type="InterPro" id="IPR049883">
    <property type="entry name" value="NOTCH1_EGF-like"/>
</dbReference>
<name>A0A8X7BYP8_9ARAC</name>
<keyword evidence="4" id="KW-1015">Disulfide bond</keyword>
<sequence length="244" mass="28039">MKHGQSCYLGERFWTHCRCPPTFIYNRNEGLCEPYGEHTYMIYDLPVVSLKYLNPDGSVDRSSLSTDIIQSIGQAYPNLEFVQLFNFTKDRNVTFCSVWLQFKTEPSSVNERWLFQTVGTRTHDVRLLPPTLLLYYDPLDKVKVEKLSLCSKVVKDIACGTLAKCSDDKCYCSEGYRTNESSVQTFGNKTILKCDDVDECAGETHICKTNTTCVNIPGDYYCKCLPGFKKKYNYTERKDKMPCN</sequence>
<dbReference type="InterPro" id="IPR000152">
    <property type="entry name" value="EGF-type_Asp/Asn_hydroxyl_site"/>
</dbReference>
<dbReference type="Pfam" id="PF07645">
    <property type="entry name" value="EGF_CA"/>
    <property type="match status" value="1"/>
</dbReference>